<keyword evidence="5 7" id="KW-1133">Transmembrane helix</keyword>
<evidence type="ECO:0000256" key="7">
    <source>
        <dbReference type="SAM" id="Phobius"/>
    </source>
</evidence>
<feature type="transmembrane region" description="Helical" evidence="7">
    <location>
        <begin position="350"/>
        <end position="373"/>
    </location>
</feature>
<organism evidence="8 9">
    <name type="scientific">Kistimonas scapharcae</name>
    <dbReference type="NCBI Taxonomy" id="1036133"/>
    <lineage>
        <taxon>Bacteria</taxon>
        <taxon>Pseudomonadati</taxon>
        <taxon>Pseudomonadota</taxon>
        <taxon>Gammaproteobacteria</taxon>
        <taxon>Oceanospirillales</taxon>
        <taxon>Endozoicomonadaceae</taxon>
        <taxon>Kistimonas</taxon>
    </lineage>
</organism>
<evidence type="ECO:0000256" key="6">
    <source>
        <dbReference type="ARBA" id="ARBA00023136"/>
    </source>
</evidence>
<evidence type="ECO:0000256" key="4">
    <source>
        <dbReference type="ARBA" id="ARBA00022692"/>
    </source>
</evidence>
<dbReference type="PANTHER" id="PTHR42770:SF15">
    <property type="entry name" value="GLUTAMATE_GAMMA-AMINOBUTYRATE ANTIPORTER-RELATED"/>
    <property type="match status" value="1"/>
</dbReference>
<feature type="transmembrane region" description="Helical" evidence="7">
    <location>
        <begin position="221"/>
        <end position="241"/>
    </location>
</feature>
<evidence type="ECO:0000256" key="5">
    <source>
        <dbReference type="ARBA" id="ARBA00022989"/>
    </source>
</evidence>
<dbReference type="RefSeq" id="WP_345198653.1">
    <property type="nucleotide sequence ID" value="NZ_BAABFL010000470.1"/>
</dbReference>
<feature type="transmembrane region" description="Helical" evidence="7">
    <location>
        <begin position="66"/>
        <end position="87"/>
    </location>
</feature>
<dbReference type="InterPro" id="IPR050367">
    <property type="entry name" value="APC_superfamily"/>
</dbReference>
<evidence type="ECO:0000256" key="2">
    <source>
        <dbReference type="ARBA" id="ARBA00022448"/>
    </source>
</evidence>
<feature type="transmembrane region" description="Helical" evidence="7">
    <location>
        <begin position="427"/>
        <end position="446"/>
    </location>
</feature>
<evidence type="ECO:0000256" key="3">
    <source>
        <dbReference type="ARBA" id="ARBA00022475"/>
    </source>
</evidence>
<dbReference type="Pfam" id="PF13520">
    <property type="entry name" value="AA_permease_2"/>
    <property type="match status" value="1"/>
</dbReference>
<reference evidence="9" key="1">
    <citation type="journal article" date="2019" name="Int. J. Syst. Evol. Microbiol.">
        <title>The Global Catalogue of Microorganisms (GCM) 10K type strain sequencing project: providing services to taxonomists for standard genome sequencing and annotation.</title>
        <authorList>
            <consortium name="The Broad Institute Genomics Platform"/>
            <consortium name="The Broad Institute Genome Sequencing Center for Infectious Disease"/>
            <person name="Wu L."/>
            <person name="Ma J."/>
        </authorList>
    </citation>
    <scope>NUCLEOTIDE SEQUENCE [LARGE SCALE GENOMIC DNA]</scope>
    <source>
        <strain evidence="9">JCM 17805</strain>
    </source>
</reference>
<feature type="transmembrane region" description="Helical" evidence="7">
    <location>
        <begin position="35"/>
        <end position="54"/>
    </location>
</feature>
<keyword evidence="6 7" id="KW-0472">Membrane</keyword>
<accession>A0ABP8V9F1</accession>
<dbReference type="EMBL" id="BAABFL010000470">
    <property type="protein sequence ID" value="GAA4652144.1"/>
    <property type="molecule type" value="Genomic_DNA"/>
</dbReference>
<dbReference type="PANTHER" id="PTHR42770">
    <property type="entry name" value="AMINO ACID TRANSPORTER-RELATED"/>
    <property type="match status" value="1"/>
</dbReference>
<gene>
    <name evidence="8" type="ORF">GCM10023116_44280</name>
</gene>
<dbReference type="Proteomes" id="UP001500604">
    <property type="component" value="Unassembled WGS sequence"/>
</dbReference>
<evidence type="ECO:0000313" key="8">
    <source>
        <dbReference type="EMBL" id="GAA4652144.1"/>
    </source>
</evidence>
<dbReference type="Gene3D" id="1.20.1740.10">
    <property type="entry name" value="Amino acid/polyamine transporter I"/>
    <property type="match status" value="1"/>
</dbReference>
<feature type="transmembrane region" description="Helical" evidence="7">
    <location>
        <begin position="115"/>
        <end position="134"/>
    </location>
</feature>
<feature type="transmembrane region" description="Helical" evidence="7">
    <location>
        <begin position="187"/>
        <end position="209"/>
    </location>
</feature>
<comment type="caution">
    <text evidence="8">The sequence shown here is derived from an EMBL/GenBank/DDBJ whole genome shotgun (WGS) entry which is preliminary data.</text>
</comment>
<feature type="transmembrane region" description="Helical" evidence="7">
    <location>
        <begin position="393"/>
        <end position="415"/>
    </location>
</feature>
<proteinExistence type="predicted"/>
<dbReference type="PIRSF" id="PIRSF006060">
    <property type="entry name" value="AA_transporter"/>
    <property type="match status" value="1"/>
</dbReference>
<feature type="transmembrane region" description="Helical" evidence="7">
    <location>
        <begin position="7"/>
        <end position="29"/>
    </location>
</feature>
<feature type="transmembrane region" description="Helical" evidence="7">
    <location>
        <begin position="323"/>
        <end position="344"/>
    </location>
</feature>
<sequence length="460" mass="51185">MTRQLGAFQICFWVVATIQGLTVFVPAASLGVSVFFWWPVIALLFLLPYLAILCELGTTWPSAHGIHYWVTLAFGSRWGARFSWYYWLNLPAWYPSTFLVSSGVLAELFYPELPLWGHVIIAVVFSWVSVWLVICGRDLTRALNTVGMVTRLMIVATLIVGGIQHAVTKGMANPVNVETLSPQLDNAIMYLPTLVFSVIGAELIANLIFRVGNPRHDLPIGLFGGMLFLLLLHAGGTFAVLSTVPRDQLGLVSGLVQTFRIIFGCSFVGQLLTCLLGLATVVTFVCYMSLWALGGSEAAAAGAEHGEMPSFFARRNLHTWQPAGAVFQTGLWSTLLLIIYGFMADTADDLFWSIFAFSMVLYFSTYYFIFAVFLRLRRTQADTFRPFRVPGVFVAWLSVLSASTVLGLSIVLFIFPDIFTLEIDWWHSLPILLGIVLAVGLLEFYVRSQKIEIQDSSNRK</sequence>
<keyword evidence="4 7" id="KW-0812">Transmembrane</keyword>
<protein>
    <submittedName>
        <fullName evidence="8">APC family permease</fullName>
    </submittedName>
</protein>
<keyword evidence="3" id="KW-1003">Cell membrane</keyword>
<name>A0ABP8V9F1_9GAMM</name>
<evidence type="ECO:0000256" key="1">
    <source>
        <dbReference type="ARBA" id="ARBA00004651"/>
    </source>
</evidence>
<feature type="transmembrane region" description="Helical" evidence="7">
    <location>
        <begin position="261"/>
        <end position="287"/>
    </location>
</feature>
<evidence type="ECO:0000313" key="9">
    <source>
        <dbReference type="Proteomes" id="UP001500604"/>
    </source>
</evidence>
<dbReference type="InterPro" id="IPR002293">
    <property type="entry name" value="AA/rel_permease1"/>
</dbReference>
<comment type="subcellular location">
    <subcellularLocation>
        <location evidence="1">Cell membrane</location>
        <topology evidence="1">Multi-pass membrane protein</topology>
    </subcellularLocation>
</comment>
<feature type="transmembrane region" description="Helical" evidence="7">
    <location>
        <begin position="146"/>
        <end position="167"/>
    </location>
</feature>
<keyword evidence="2" id="KW-0813">Transport</keyword>
<keyword evidence="9" id="KW-1185">Reference proteome</keyword>